<comment type="similarity">
    <text evidence="1 4">Belongs to the DapA family.</text>
</comment>
<evidence type="ECO:0000256" key="3">
    <source>
        <dbReference type="ARBA" id="ARBA00023270"/>
    </source>
</evidence>
<gene>
    <name evidence="5" type="ORF">ACFOYW_10220</name>
</gene>
<dbReference type="PIRSF" id="PIRSF001365">
    <property type="entry name" value="DHDPS"/>
    <property type="match status" value="1"/>
</dbReference>
<comment type="caution">
    <text evidence="5">The sequence shown here is derived from an EMBL/GenBank/DDBJ whole genome shotgun (WGS) entry which is preliminary data.</text>
</comment>
<evidence type="ECO:0000256" key="1">
    <source>
        <dbReference type="ARBA" id="ARBA00007592"/>
    </source>
</evidence>
<protein>
    <submittedName>
        <fullName evidence="5">Dihydrodipicolinate synthase family protein</fullName>
    </submittedName>
</protein>
<keyword evidence="2 4" id="KW-0456">Lyase</keyword>
<dbReference type="PANTHER" id="PTHR12128:SF66">
    <property type="entry name" value="4-HYDROXY-2-OXOGLUTARATE ALDOLASE, MITOCHONDRIAL"/>
    <property type="match status" value="1"/>
</dbReference>
<dbReference type="SMART" id="SM01130">
    <property type="entry name" value="DHDPS"/>
    <property type="match status" value="1"/>
</dbReference>
<evidence type="ECO:0000313" key="6">
    <source>
        <dbReference type="Proteomes" id="UP001595900"/>
    </source>
</evidence>
<evidence type="ECO:0000256" key="2">
    <source>
        <dbReference type="ARBA" id="ARBA00023239"/>
    </source>
</evidence>
<dbReference type="InterPro" id="IPR013785">
    <property type="entry name" value="Aldolase_TIM"/>
</dbReference>
<keyword evidence="3" id="KW-0704">Schiff base</keyword>
<dbReference type="Pfam" id="PF00701">
    <property type="entry name" value="DHDPS"/>
    <property type="match status" value="1"/>
</dbReference>
<dbReference type="InterPro" id="IPR020624">
    <property type="entry name" value="Schiff_base-form_aldolases_CS"/>
</dbReference>
<dbReference type="Gene3D" id="3.20.20.70">
    <property type="entry name" value="Aldolase class I"/>
    <property type="match status" value="1"/>
</dbReference>
<dbReference type="Proteomes" id="UP001595900">
    <property type="component" value="Unassembled WGS sequence"/>
</dbReference>
<dbReference type="PANTHER" id="PTHR12128">
    <property type="entry name" value="DIHYDRODIPICOLINATE SYNTHASE"/>
    <property type="match status" value="1"/>
</dbReference>
<organism evidence="5 6">
    <name type="scientific">Gryllotalpicola reticulitermitis</name>
    <dbReference type="NCBI Taxonomy" id="1184153"/>
    <lineage>
        <taxon>Bacteria</taxon>
        <taxon>Bacillati</taxon>
        <taxon>Actinomycetota</taxon>
        <taxon>Actinomycetes</taxon>
        <taxon>Micrococcales</taxon>
        <taxon>Microbacteriaceae</taxon>
        <taxon>Gryllotalpicola</taxon>
    </lineage>
</organism>
<dbReference type="RefSeq" id="WP_390228830.1">
    <property type="nucleotide sequence ID" value="NZ_JBHSCN010000005.1"/>
</dbReference>
<keyword evidence="6" id="KW-1185">Reference proteome</keyword>
<evidence type="ECO:0000313" key="5">
    <source>
        <dbReference type="EMBL" id="MFC4243750.1"/>
    </source>
</evidence>
<evidence type="ECO:0000256" key="4">
    <source>
        <dbReference type="PIRNR" id="PIRNR001365"/>
    </source>
</evidence>
<proteinExistence type="inferred from homology"/>
<sequence length="294" mass="30403">MTSPSSFQLLAAPVTAFDADGGLDIIATGRLFAFLRDAGVDGVFTPGTTGEFTALEDGERLAVIETALEEFGPDRTIAHVGAASARQTARLAHAATRLGATRLAAITPYYFPAGEQALLEHFRRVTDAVPDASVYAYVFPPRAVTTVAPETLARLAALPGMAGVKVSGLPLAENLAYLDVIPEGFEYYSGNDADIVRLAAAGAAGVVSGVSTILPELFVQVTRVIRAGEDATALQAEIDDAVAASASADIGVLKAGLAERGLAAGIPRISIDPPSDAQLARAHQTLSPHRAART</sequence>
<dbReference type="SUPFAM" id="SSF51569">
    <property type="entry name" value="Aldolase"/>
    <property type="match status" value="1"/>
</dbReference>
<dbReference type="EMBL" id="JBHSCN010000005">
    <property type="protein sequence ID" value="MFC4243750.1"/>
    <property type="molecule type" value="Genomic_DNA"/>
</dbReference>
<dbReference type="PROSITE" id="PS00665">
    <property type="entry name" value="DHDPS_1"/>
    <property type="match status" value="1"/>
</dbReference>
<accession>A0ABV8Q5Z4</accession>
<name>A0ABV8Q5Z4_9MICO</name>
<dbReference type="CDD" id="cd00408">
    <property type="entry name" value="DHDPS-like"/>
    <property type="match status" value="1"/>
</dbReference>
<reference evidence="6" key="1">
    <citation type="journal article" date="2019" name="Int. J. Syst. Evol. Microbiol.">
        <title>The Global Catalogue of Microorganisms (GCM) 10K type strain sequencing project: providing services to taxonomists for standard genome sequencing and annotation.</title>
        <authorList>
            <consortium name="The Broad Institute Genomics Platform"/>
            <consortium name="The Broad Institute Genome Sequencing Center for Infectious Disease"/>
            <person name="Wu L."/>
            <person name="Ma J."/>
        </authorList>
    </citation>
    <scope>NUCLEOTIDE SEQUENCE [LARGE SCALE GENOMIC DNA]</scope>
    <source>
        <strain evidence="6">CGMCC 1.10363</strain>
    </source>
</reference>
<dbReference type="PRINTS" id="PR00146">
    <property type="entry name" value="DHPICSNTHASE"/>
</dbReference>
<dbReference type="InterPro" id="IPR002220">
    <property type="entry name" value="DapA-like"/>
</dbReference>